<proteinExistence type="predicted"/>
<feature type="signal peptide" evidence="1">
    <location>
        <begin position="1"/>
        <end position="18"/>
    </location>
</feature>
<dbReference type="Gene3D" id="1.10.2080.10">
    <property type="entry name" value="Insect odorant-binding protein A10/Ejaculatory bulb-specific protein 3"/>
    <property type="match status" value="1"/>
</dbReference>
<keyword evidence="4" id="KW-1185">Reference proteome</keyword>
<evidence type="ECO:0000256" key="1">
    <source>
        <dbReference type="SAM" id="SignalP"/>
    </source>
</evidence>
<evidence type="ECO:0000313" key="2">
    <source>
        <dbReference type="EMBL" id="JAV86703.1"/>
    </source>
</evidence>
<keyword evidence="1" id="KW-0732">Signal</keyword>
<reference evidence="3" key="3">
    <citation type="submission" date="2019-08" db="EMBL/GenBank/DDBJ databases">
        <authorList>
            <consortium name="Photinus pyralis genome working group"/>
            <person name="Fallon T.R."/>
            <person name="Sander Lower S.E."/>
            <person name="Weng J.-K."/>
        </authorList>
    </citation>
    <scope>NUCLEOTIDE SEQUENCE</scope>
    <source>
        <strain evidence="3">1611_PpyrPB1</strain>
        <tissue evidence="3">Whole body</tissue>
    </source>
</reference>
<dbReference type="EMBL" id="VVIM01000001">
    <property type="protein sequence ID" value="KAB0804920.1"/>
    <property type="molecule type" value="Genomic_DNA"/>
</dbReference>
<feature type="chain" id="PRO_5036029873" evidence="1">
    <location>
        <begin position="19"/>
        <end position="132"/>
    </location>
</feature>
<evidence type="ECO:0000313" key="3">
    <source>
        <dbReference type="EMBL" id="KAB0804920.1"/>
    </source>
</evidence>
<dbReference type="PANTHER" id="PTHR11257">
    <property type="entry name" value="CHEMOSENSORY PROTEIN-RELATED"/>
    <property type="match status" value="1"/>
</dbReference>
<accession>A0A1Y1MLZ9</accession>
<protein>
    <submittedName>
        <fullName evidence="2">Uncharacterized protein</fullName>
    </submittedName>
</protein>
<dbReference type="PANTHER" id="PTHR11257:SF13">
    <property type="entry name" value="GEO07322P1"/>
    <property type="match status" value="1"/>
</dbReference>
<dbReference type="OrthoDB" id="6344725at2759"/>
<dbReference type="AlphaFoldDB" id="A0A1Y1MLZ9"/>
<dbReference type="SUPFAM" id="SSF100910">
    <property type="entry name" value="Chemosensory protein Csp2"/>
    <property type="match status" value="1"/>
</dbReference>
<sequence>MNKVILVSMLVLVASVWGRPADDEDFDKLDVDEILASERLVNNYIGCAKKISPCTKEGLKLRELVPKTLKNKCADCSEERKAKVYKILEWMIQNRPDDFLEIETMYDKEHVYRGEFADELKSRNIVLPPLKS</sequence>
<organism evidence="2">
    <name type="scientific">Photinus pyralis</name>
    <name type="common">Common eastern firefly</name>
    <name type="synonym">Lampyris pyralis</name>
    <dbReference type="NCBI Taxonomy" id="7054"/>
    <lineage>
        <taxon>Eukaryota</taxon>
        <taxon>Metazoa</taxon>
        <taxon>Ecdysozoa</taxon>
        <taxon>Arthropoda</taxon>
        <taxon>Hexapoda</taxon>
        <taxon>Insecta</taxon>
        <taxon>Pterygota</taxon>
        <taxon>Neoptera</taxon>
        <taxon>Endopterygota</taxon>
        <taxon>Coleoptera</taxon>
        <taxon>Polyphaga</taxon>
        <taxon>Elateriformia</taxon>
        <taxon>Elateroidea</taxon>
        <taxon>Lampyridae</taxon>
        <taxon>Lampyrinae</taxon>
        <taxon>Photinus</taxon>
    </lineage>
</organism>
<dbReference type="Proteomes" id="UP000327044">
    <property type="component" value="Unassembled WGS sequence"/>
</dbReference>
<dbReference type="Pfam" id="PF03392">
    <property type="entry name" value="OS-D"/>
    <property type="match status" value="1"/>
</dbReference>
<reference evidence="2" key="1">
    <citation type="journal article" date="2016" name="Sci. Rep.">
        <title>Molecular characterization of firefly nuptial gifts: a multi-omics approach sheds light on postcopulatory sexual selection.</title>
        <authorList>
            <person name="Al-Wathiqui N."/>
            <person name="Fallon T.R."/>
            <person name="South A."/>
            <person name="Weng J.K."/>
            <person name="Lewis S.M."/>
        </authorList>
    </citation>
    <scope>NUCLEOTIDE SEQUENCE</scope>
</reference>
<dbReference type="InterPro" id="IPR005055">
    <property type="entry name" value="A10/PebIII"/>
</dbReference>
<dbReference type="EMBL" id="GEZM01027511">
    <property type="protein sequence ID" value="JAV86703.1"/>
    <property type="molecule type" value="Transcribed_RNA"/>
</dbReference>
<dbReference type="InterPro" id="IPR036682">
    <property type="entry name" value="OS_D_A10/PebIII_sf"/>
</dbReference>
<dbReference type="InParanoid" id="A0A1Y1MLZ9"/>
<gene>
    <name evidence="3" type="ORF">PPYR_01890</name>
</gene>
<reference evidence="3 4" key="2">
    <citation type="journal article" date="2018" name="Elife">
        <title>Firefly genomes illuminate parallel origins of bioluminescence in beetles.</title>
        <authorList>
            <person name="Fallon T.R."/>
            <person name="Lower S.E."/>
            <person name="Chang C.H."/>
            <person name="Bessho-Uehara M."/>
            <person name="Martin G.J."/>
            <person name="Bewick A.J."/>
            <person name="Behringer M."/>
            <person name="Debat H.J."/>
            <person name="Wong I."/>
            <person name="Day J.C."/>
            <person name="Suvorov A."/>
            <person name="Silva C.J."/>
            <person name="Stanger-Hall K.F."/>
            <person name="Hall D.W."/>
            <person name="Schmitz R.J."/>
            <person name="Nelson D.R."/>
            <person name="Lewis S.M."/>
            <person name="Shigenobu S."/>
            <person name="Bybee S.M."/>
            <person name="Larracuente A.M."/>
            <person name="Oba Y."/>
            <person name="Weng J.K."/>
        </authorList>
    </citation>
    <scope>NUCLEOTIDE SEQUENCE [LARGE SCALE GENOMIC DNA]</scope>
    <source>
        <strain evidence="3">1611_PpyrPB1</strain>
        <tissue evidence="3">Whole body</tissue>
    </source>
</reference>
<evidence type="ECO:0000313" key="4">
    <source>
        <dbReference type="Proteomes" id="UP000327044"/>
    </source>
</evidence>
<name>A0A1Y1MLZ9_PHOPY</name>